<dbReference type="Proteomes" id="UP000814140">
    <property type="component" value="Unassembled WGS sequence"/>
</dbReference>
<reference evidence="1" key="1">
    <citation type="submission" date="2021-03" db="EMBL/GenBank/DDBJ databases">
        <authorList>
            <consortium name="DOE Joint Genome Institute"/>
            <person name="Ahrendt S."/>
            <person name="Looney B.P."/>
            <person name="Miyauchi S."/>
            <person name="Morin E."/>
            <person name="Drula E."/>
            <person name="Courty P.E."/>
            <person name="Chicoki N."/>
            <person name="Fauchery L."/>
            <person name="Kohler A."/>
            <person name="Kuo A."/>
            <person name="Labutti K."/>
            <person name="Pangilinan J."/>
            <person name="Lipzen A."/>
            <person name="Riley R."/>
            <person name="Andreopoulos W."/>
            <person name="He G."/>
            <person name="Johnson J."/>
            <person name="Barry K.W."/>
            <person name="Grigoriev I.V."/>
            <person name="Nagy L."/>
            <person name="Hibbett D."/>
            <person name="Henrissat B."/>
            <person name="Matheny P.B."/>
            <person name="Labbe J."/>
            <person name="Martin F."/>
        </authorList>
    </citation>
    <scope>NUCLEOTIDE SEQUENCE</scope>
    <source>
        <strain evidence="1">HHB10654</strain>
    </source>
</reference>
<dbReference type="EMBL" id="MU277188">
    <property type="protein sequence ID" value="KAI0068002.1"/>
    <property type="molecule type" value="Genomic_DNA"/>
</dbReference>
<name>A0ACB8THU5_9AGAM</name>
<evidence type="ECO:0000313" key="1">
    <source>
        <dbReference type="EMBL" id="KAI0068002.1"/>
    </source>
</evidence>
<evidence type="ECO:0000313" key="2">
    <source>
        <dbReference type="Proteomes" id="UP000814140"/>
    </source>
</evidence>
<protein>
    <submittedName>
        <fullName evidence="1">Ras GEF</fullName>
    </submittedName>
</protein>
<proteinExistence type="predicted"/>
<reference evidence="1" key="2">
    <citation type="journal article" date="2022" name="New Phytol.">
        <title>Evolutionary transition to the ectomycorrhizal habit in the genomes of a hyperdiverse lineage of mushroom-forming fungi.</title>
        <authorList>
            <person name="Looney B."/>
            <person name="Miyauchi S."/>
            <person name="Morin E."/>
            <person name="Drula E."/>
            <person name="Courty P.E."/>
            <person name="Kohler A."/>
            <person name="Kuo A."/>
            <person name="LaButti K."/>
            <person name="Pangilinan J."/>
            <person name="Lipzen A."/>
            <person name="Riley R."/>
            <person name="Andreopoulos W."/>
            <person name="He G."/>
            <person name="Johnson J."/>
            <person name="Nolan M."/>
            <person name="Tritt A."/>
            <person name="Barry K.W."/>
            <person name="Grigoriev I.V."/>
            <person name="Nagy L.G."/>
            <person name="Hibbett D."/>
            <person name="Henrissat B."/>
            <person name="Matheny P.B."/>
            <person name="Labbe J."/>
            <person name="Martin F.M."/>
        </authorList>
    </citation>
    <scope>NUCLEOTIDE SEQUENCE</scope>
    <source>
        <strain evidence="1">HHB10654</strain>
    </source>
</reference>
<comment type="caution">
    <text evidence="1">The sequence shown here is derived from an EMBL/GenBank/DDBJ whole genome shotgun (WGS) entry which is preliminary data.</text>
</comment>
<organism evidence="1 2">
    <name type="scientific">Artomyces pyxidatus</name>
    <dbReference type="NCBI Taxonomy" id="48021"/>
    <lineage>
        <taxon>Eukaryota</taxon>
        <taxon>Fungi</taxon>
        <taxon>Dikarya</taxon>
        <taxon>Basidiomycota</taxon>
        <taxon>Agaricomycotina</taxon>
        <taxon>Agaricomycetes</taxon>
        <taxon>Russulales</taxon>
        <taxon>Auriscalpiaceae</taxon>
        <taxon>Artomyces</taxon>
    </lineage>
</organism>
<keyword evidence="2" id="KW-1185">Reference proteome</keyword>
<sequence>MTVSTTHAARQSLRLLISPPSLLYRNVTAGGSSPSPSSSFPRKEVSYESPSGEAYERICSVMCLYDFTSSDPDHLPFSKNDILEIVKQEDSGWWAAVRGDGSEVGWIPASYVRALSDDAADKLRNLRDETQIPEFVLDKGSKSAPASLKRLVDSPLSSGTNYSDDDAALDTNRLSVFSFLTIAQSPNPEVAKDGGRNRRPPVLLTDIDVQDSPILAKSPYVSQPNQPTSLLSAHPDGKPLLRLDKSLPASPAPTVAVPTAEEADTKFGAHNRSLSNGAISPTDRSLRRRPVLLDDHSSLQRLSSLIQTHNLDQLRSLASPSTGSPLVDSPAPRTPISPLNPTPRSQASRLGKIKQLTGDDDAQAFHNAKLAQANLPWYLRPKYGDDEIKLDYDGTVKAGTLPALVERLVIDPLRMSQQETFRRAFLVTFRTFASATEVFDLLVGHYEMDSPPGLSEAEFEQWKREKLRPTQKRVLTVLTMWLEDHDLLNQEPEIAPRLQEFLSLIVSPAAMTLTAKHMLISLERLTFAEPQQPDANSINGRSASKRWKKIRKSLAYDLMHMDPLDLAQHLCLYEHNLYMKVRSQECFAWTKVREGAVVRNIAAFCSTHEKLADWVKYSVLQVDGLGKRAHAVDFWIRVAEKCRSLNNFSSLSSIVAALSSTVISRLHFTWLNSGRESALEPLLKFNAPAGNYSYYRGVLDTVEGPCVPYVGPFLKSIVYAQDQHADNVVVTSMTAPEKQYTLIHFVKRQKWYEVTSTMLRFQSKPYGFAEIPGITNFIQTQMNKAAGRDERWFWTRSDELQQAELVHADIRKGLEAAGF</sequence>
<gene>
    <name evidence="1" type="ORF">BV25DRAFT_1845611</name>
</gene>
<accession>A0ACB8THU5</accession>